<dbReference type="AlphaFoldDB" id="A0A1Z4C1V0"/>
<proteinExistence type="predicted"/>
<dbReference type="Proteomes" id="UP000197019">
    <property type="component" value="Chromosome"/>
</dbReference>
<feature type="chain" id="PRO_5036313119" description="Low-complexity protein" evidence="2">
    <location>
        <begin position="27"/>
        <end position="108"/>
    </location>
</feature>
<feature type="region of interest" description="Disordered" evidence="1">
    <location>
        <begin position="84"/>
        <end position="108"/>
    </location>
</feature>
<dbReference type="EMBL" id="CP022129">
    <property type="protein sequence ID" value="ASF47494.1"/>
    <property type="molecule type" value="Genomic_DNA"/>
</dbReference>
<dbReference type="RefSeq" id="WP_088620366.1">
    <property type="nucleotide sequence ID" value="NZ_CP022129.1"/>
</dbReference>
<evidence type="ECO:0000256" key="2">
    <source>
        <dbReference type="SAM" id="SignalP"/>
    </source>
</evidence>
<evidence type="ECO:0008006" key="7">
    <source>
        <dbReference type="Google" id="ProtNLM"/>
    </source>
</evidence>
<dbReference type="EMBL" id="PGFZ01000001">
    <property type="protein sequence ID" value="POZ53289.1"/>
    <property type="molecule type" value="Genomic_DNA"/>
</dbReference>
<protein>
    <recommendedName>
        <fullName evidence="7">Low-complexity protein</fullName>
    </recommendedName>
</protein>
<feature type="signal peptide" evidence="2">
    <location>
        <begin position="1"/>
        <end position="26"/>
    </location>
</feature>
<gene>
    <name evidence="4" type="ORF">AADEFJLK_00308</name>
    <name evidence="3" type="ORF">CEK71_16285</name>
</gene>
<organism evidence="3 5">
    <name type="scientific">Methylovulum psychrotolerans</name>
    <dbReference type="NCBI Taxonomy" id="1704499"/>
    <lineage>
        <taxon>Bacteria</taxon>
        <taxon>Pseudomonadati</taxon>
        <taxon>Pseudomonadota</taxon>
        <taxon>Gammaproteobacteria</taxon>
        <taxon>Methylococcales</taxon>
        <taxon>Methylococcaceae</taxon>
        <taxon>Methylovulum</taxon>
    </lineage>
</organism>
<dbReference type="KEGG" id="mpsy:CEK71_16285"/>
<evidence type="ECO:0000313" key="5">
    <source>
        <dbReference type="Proteomes" id="UP000197019"/>
    </source>
</evidence>
<evidence type="ECO:0000256" key="1">
    <source>
        <dbReference type="SAM" id="MobiDB-lite"/>
    </source>
</evidence>
<evidence type="ECO:0000313" key="6">
    <source>
        <dbReference type="Proteomes" id="UP000237423"/>
    </source>
</evidence>
<keyword evidence="5" id="KW-1185">Reference proteome</keyword>
<name>A0A1Z4C1V0_9GAMM</name>
<evidence type="ECO:0000313" key="4">
    <source>
        <dbReference type="EMBL" id="POZ53289.1"/>
    </source>
</evidence>
<reference evidence="3 5" key="1">
    <citation type="submission" date="2017-06" db="EMBL/GenBank/DDBJ databases">
        <title>Genome Sequencing of the methanotroph Methylovulum psychrotolerants str. HV10-M2 isolated from a high-altitude environment.</title>
        <authorList>
            <person name="Mateos-Rivera A."/>
        </authorList>
    </citation>
    <scope>NUCLEOTIDE SEQUENCE [LARGE SCALE GENOMIC DNA]</scope>
    <source>
        <strain evidence="3 5">HV10_M2</strain>
    </source>
</reference>
<evidence type="ECO:0000313" key="3">
    <source>
        <dbReference type="EMBL" id="ASF47494.1"/>
    </source>
</evidence>
<keyword evidence="2" id="KW-0732">Signal</keyword>
<dbReference type="Proteomes" id="UP000237423">
    <property type="component" value="Unassembled WGS sequence"/>
</dbReference>
<reference evidence="4 6" key="2">
    <citation type="submission" date="2017-11" db="EMBL/GenBank/DDBJ databases">
        <title>Draft Genome Sequence of Methylobacter psychrotolerans Sph1T, an Obligate Methanotroph from Low-Temperature Environments.</title>
        <authorList>
            <person name="Oshkin I.Y."/>
            <person name="Miroshnikov K."/>
            <person name="Belova S.E."/>
            <person name="Korzhenkov A."/>
            <person name="Toshchakov S.V."/>
            <person name="Dedysh S.N."/>
        </authorList>
    </citation>
    <scope>NUCLEOTIDE SEQUENCE [LARGE SCALE GENOMIC DNA]</scope>
    <source>
        <strain evidence="4 6">Sph1</strain>
    </source>
</reference>
<accession>A0A1Z4C1V0</accession>
<sequence>MNRQTLRFTFGSIIATALTAAPMAYADGNPFGMSELGHATVLAETAPAATDKAKEGKCGEGKCGAEKAQKQAEAAAAAATDKAAEGKCGAGKMGTDKMPEGSCGGAKK</sequence>